<evidence type="ECO:0000313" key="1">
    <source>
        <dbReference type="EMBL" id="PNP94380.1"/>
    </source>
</evidence>
<gene>
    <name evidence="1" type="ORF">BMT55_02520</name>
</gene>
<reference evidence="1 2" key="1">
    <citation type="submission" date="2016-11" db="EMBL/GenBank/DDBJ databases">
        <title>Whole Genome Sequence of Listeria newyorkensis.</title>
        <authorList>
            <person name="Frink S."/>
            <person name="Morales C."/>
            <person name="Kiang D."/>
        </authorList>
    </citation>
    <scope>NUCLEOTIDE SEQUENCE [LARGE SCALE GENOMIC DNA]</scope>
    <source>
        <strain evidence="1 2">F1604011-044</strain>
    </source>
</reference>
<dbReference type="Proteomes" id="UP000236500">
    <property type="component" value="Unassembled WGS sequence"/>
</dbReference>
<organism evidence="1 2">
    <name type="scientific">Listeria newyorkensis</name>
    <dbReference type="NCBI Taxonomy" id="1497681"/>
    <lineage>
        <taxon>Bacteria</taxon>
        <taxon>Bacillati</taxon>
        <taxon>Bacillota</taxon>
        <taxon>Bacilli</taxon>
        <taxon>Bacillales</taxon>
        <taxon>Listeriaceae</taxon>
        <taxon>Listeria</taxon>
    </lineage>
</organism>
<name>A0ABX4XQQ4_9LIST</name>
<proteinExistence type="predicted"/>
<comment type="caution">
    <text evidence="1">The sequence shown here is derived from an EMBL/GenBank/DDBJ whole genome shotgun (WGS) entry which is preliminary data.</text>
</comment>
<evidence type="ECO:0000313" key="2">
    <source>
        <dbReference type="Proteomes" id="UP000236500"/>
    </source>
</evidence>
<protein>
    <submittedName>
        <fullName evidence="1">Uncharacterized protein</fullName>
    </submittedName>
</protein>
<dbReference type="InterPro" id="IPR029058">
    <property type="entry name" value="AB_hydrolase_fold"/>
</dbReference>
<dbReference type="EMBL" id="MPDH01000002">
    <property type="protein sequence ID" value="PNP94380.1"/>
    <property type="molecule type" value="Genomic_DNA"/>
</dbReference>
<accession>A0ABX4XQQ4</accession>
<dbReference type="RefSeq" id="WP_036094750.1">
    <property type="nucleotide sequence ID" value="NZ_BJEY01000003.1"/>
</dbReference>
<dbReference type="SUPFAM" id="SSF53474">
    <property type="entry name" value="alpha/beta-Hydrolases"/>
    <property type="match status" value="1"/>
</dbReference>
<keyword evidence="2" id="KW-1185">Reference proteome</keyword>
<sequence>MNIRFEGKHIKKGSDTLIVVFQGAFTSVNEDYADKIVAGIISSESVKATHTRYHFYKLSEQLSEPDFFFIEDYYSHLYGWYMFDNGNLIIQEFNNKLSKFICKHNYKEVILIGSSKGGVGSTLYGLINPYVTKVFGMVPDLRISTPAYGKSGQKLFFNNNIGFEEKVRDFPKLLSDYSVAIENKKFYYYTGIRDYGFRQLIELNKYLCKEYNYDSHLIVMPTADTHSPLIKNHTNLINHIIDTVVHECPLDDELFLEVGGNVYLSTYLAIAKK</sequence>